<gene>
    <name evidence="1" type="ORF">N7541_005522</name>
</gene>
<organism evidence="1 2">
    <name type="scientific">Penicillium brevicompactum</name>
    <dbReference type="NCBI Taxonomy" id="5074"/>
    <lineage>
        <taxon>Eukaryota</taxon>
        <taxon>Fungi</taxon>
        <taxon>Dikarya</taxon>
        <taxon>Ascomycota</taxon>
        <taxon>Pezizomycotina</taxon>
        <taxon>Eurotiomycetes</taxon>
        <taxon>Eurotiomycetidae</taxon>
        <taxon>Eurotiales</taxon>
        <taxon>Aspergillaceae</taxon>
        <taxon>Penicillium</taxon>
    </lineage>
</organism>
<comment type="caution">
    <text evidence="1">The sequence shown here is derived from an EMBL/GenBank/DDBJ whole genome shotgun (WGS) entry which is preliminary data.</text>
</comment>
<dbReference type="AlphaFoldDB" id="A0A9W9RBN8"/>
<proteinExistence type="predicted"/>
<evidence type="ECO:0000313" key="1">
    <source>
        <dbReference type="EMBL" id="KAJ5354478.1"/>
    </source>
</evidence>
<name>A0A9W9RBN8_PENBR</name>
<reference evidence="1" key="1">
    <citation type="submission" date="2022-12" db="EMBL/GenBank/DDBJ databases">
        <authorList>
            <person name="Petersen C."/>
        </authorList>
    </citation>
    <scope>NUCLEOTIDE SEQUENCE</scope>
    <source>
        <strain evidence="1">IBT 35675</strain>
    </source>
</reference>
<reference evidence="1" key="2">
    <citation type="journal article" date="2023" name="IMA Fungus">
        <title>Comparative genomic study of the Penicillium genus elucidates a diverse pangenome and 15 lateral gene transfer events.</title>
        <authorList>
            <person name="Petersen C."/>
            <person name="Sorensen T."/>
            <person name="Nielsen M.R."/>
            <person name="Sondergaard T.E."/>
            <person name="Sorensen J.L."/>
            <person name="Fitzpatrick D.A."/>
            <person name="Frisvad J.C."/>
            <person name="Nielsen K.L."/>
        </authorList>
    </citation>
    <scope>NUCLEOTIDE SEQUENCE</scope>
    <source>
        <strain evidence="1">IBT 35675</strain>
    </source>
</reference>
<dbReference type="Proteomes" id="UP001148299">
    <property type="component" value="Unassembled WGS sequence"/>
</dbReference>
<sequence>MSSGENRIEAVILPESKYITACANPAGAIKLASSRMGLKLSAMAVVTDAFVAPDVFEVCHGLQALWQSYDELAVLDTSNVKHIGPDVTAYIGENMSHVHFCNVVSESLPSIAPIKHASLASLHSHMINQCSGRLLYQCCRILANFATEAVVWCGDMPEQCSHWDAEAALLVACVPIELHLVVFEQVFRARDIASGQVKSAPGVCAAAGGCVAWPKLPCRIIDDGVETAWTPFHIDITVPHSYFTRRGIAGMPIKHVARQIIFIVNNSRTVDVEAVSEVCAIGNGFEIDVSERGHGLEGGIHHVATESTTKPSLKLGKTREIDCATTKLPANAWAGYSFGYEQNFGVALGVELPGVRGHVCCTWVGR</sequence>
<dbReference type="EMBL" id="JAPZBR010000004">
    <property type="protein sequence ID" value="KAJ5354478.1"/>
    <property type="molecule type" value="Genomic_DNA"/>
</dbReference>
<protein>
    <submittedName>
        <fullName evidence="1">Uncharacterized protein</fullName>
    </submittedName>
</protein>
<evidence type="ECO:0000313" key="2">
    <source>
        <dbReference type="Proteomes" id="UP001148299"/>
    </source>
</evidence>
<keyword evidence="2" id="KW-1185">Reference proteome</keyword>
<accession>A0A9W9RBN8</accession>